<dbReference type="InterPro" id="IPR000086">
    <property type="entry name" value="NUDIX_hydrolase_dom"/>
</dbReference>
<keyword evidence="6" id="KW-1185">Reference proteome</keyword>
<dbReference type="PROSITE" id="PS00893">
    <property type="entry name" value="NUDIX_BOX"/>
    <property type="match status" value="1"/>
</dbReference>
<evidence type="ECO:0000259" key="4">
    <source>
        <dbReference type="PROSITE" id="PS51462"/>
    </source>
</evidence>
<reference evidence="5 6" key="1">
    <citation type="submission" date="2021-04" db="EMBL/GenBank/DDBJ databases">
        <authorList>
            <person name="Rakotoarivonina H."/>
        </authorList>
    </citation>
    <scope>NUCLEOTIDE SEQUENCE [LARGE SCALE GENOMIC DNA]</scope>
    <source>
        <strain evidence="5 6">XE</strain>
    </source>
</reference>
<feature type="domain" description="Nudix hydrolase" evidence="4">
    <location>
        <begin position="15"/>
        <end position="147"/>
    </location>
</feature>
<dbReference type="PANTHER" id="PTHR43046">
    <property type="entry name" value="GDP-MANNOSE MANNOSYL HYDROLASE"/>
    <property type="match status" value="1"/>
</dbReference>
<dbReference type="Pfam" id="PF00293">
    <property type="entry name" value="NUDIX"/>
    <property type="match status" value="1"/>
</dbReference>
<accession>A0ABN7S6A4</accession>
<comment type="similarity">
    <text evidence="3">Belongs to the Nudix hydrolase family.</text>
</comment>
<dbReference type="PRINTS" id="PR00502">
    <property type="entry name" value="NUDIXFAMILY"/>
</dbReference>
<dbReference type="PROSITE" id="PS51462">
    <property type="entry name" value="NUDIX"/>
    <property type="match status" value="1"/>
</dbReference>
<dbReference type="InterPro" id="IPR015797">
    <property type="entry name" value="NUDIX_hydrolase-like_dom_sf"/>
</dbReference>
<organism evidence="5 6">
    <name type="scientific">Thermobacillus xylanilyticus</name>
    <dbReference type="NCBI Taxonomy" id="76633"/>
    <lineage>
        <taxon>Bacteria</taxon>
        <taxon>Bacillati</taxon>
        <taxon>Bacillota</taxon>
        <taxon>Bacilli</taxon>
        <taxon>Bacillales</taxon>
        <taxon>Paenibacillaceae</taxon>
        <taxon>Thermobacillus</taxon>
    </lineage>
</organism>
<dbReference type="EMBL" id="CAJRAY010000077">
    <property type="protein sequence ID" value="CAG5090845.1"/>
    <property type="molecule type" value="Genomic_DNA"/>
</dbReference>
<evidence type="ECO:0000313" key="5">
    <source>
        <dbReference type="EMBL" id="CAG5090845.1"/>
    </source>
</evidence>
<dbReference type="Gene3D" id="3.90.79.10">
    <property type="entry name" value="Nucleoside Triphosphate Pyrophosphohydrolase"/>
    <property type="match status" value="1"/>
</dbReference>
<gene>
    <name evidence="5" type="primary">txxe 2978</name>
    <name evidence="5" type="ORF">TXXE_14755</name>
</gene>
<evidence type="ECO:0000256" key="2">
    <source>
        <dbReference type="ARBA" id="ARBA00022801"/>
    </source>
</evidence>
<comment type="caution">
    <text evidence="5">The sequence shown here is derived from an EMBL/GenBank/DDBJ whole genome shotgun (WGS) entry which is preliminary data.</text>
</comment>
<dbReference type="Proteomes" id="UP000681526">
    <property type="component" value="Unassembled WGS sequence"/>
</dbReference>
<sequence>MGYIMELRRFVGSRPLIMAGAAVMVRDGEGRLLLQRRADTGDWGTIGGAMEPGESFEETAARELYEEAGLRAASFKFVALLSGRDMYYRYPNGDEVYNALAVFEAEGVTGEPVVNDHEGLELAWFHPNRPIPELHPMAERILRKAGYVTERS</sequence>
<evidence type="ECO:0000256" key="1">
    <source>
        <dbReference type="ARBA" id="ARBA00001946"/>
    </source>
</evidence>
<evidence type="ECO:0000313" key="6">
    <source>
        <dbReference type="Proteomes" id="UP000681526"/>
    </source>
</evidence>
<dbReference type="InterPro" id="IPR020476">
    <property type="entry name" value="Nudix_hydrolase"/>
</dbReference>
<comment type="cofactor">
    <cofactor evidence="1">
        <name>Mg(2+)</name>
        <dbReference type="ChEBI" id="CHEBI:18420"/>
    </cofactor>
</comment>
<dbReference type="RefSeq" id="WP_213485310.1">
    <property type="nucleotide sequence ID" value="NZ_CAJRAY010000077.1"/>
</dbReference>
<dbReference type="CDD" id="cd04677">
    <property type="entry name" value="NUDIX_Hydrolase"/>
    <property type="match status" value="1"/>
</dbReference>
<dbReference type="SUPFAM" id="SSF55811">
    <property type="entry name" value="Nudix"/>
    <property type="match status" value="1"/>
</dbReference>
<dbReference type="PANTHER" id="PTHR43046:SF2">
    <property type="entry name" value="8-OXO-DGTP DIPHOSPHATASE-RELATED"/>
    <property type="match status" value="1"/>
</dbReference>
<dbReference type="InterPro" id="IPR020084">
    <property type="entry name" value="NUDIX_hydrolase_CS"/>
</dbReference>
<evidence type="ECO:0000256" key="3">
    <source>
        <dbReference type="RuleBase" id="RU003476"/>
    </source>
</evidence>
<keyword evidence="2 3" id="KW-0378">Hydrolase</keyword>
<name>A0ABN7S6A4_THEXY</name>
<protein>
    <submittedName>
        <fullName evidence="5">MutT/nudix family protein</fullName>
    </submittedName>
</protein>
<proteinExistence type="inferred from homology"/>